<dbReference type="Proteomes" id="UP000729357">
    <property type="component" value="Unassembled WGS sequence"/>
</dbReference>
<protein>
    <submittedName>
        <fullName evidence="2">Uncharacterized protein</fullName>
    </submittedName>
</protein>
<feature type="signal peptide" evidence="1">
    <location>
        <begin position="1"/>
        <end position="21"/>
    </location>
</feature>
<reference evidence="2" key="1">
    <citation type="journal article" date="2021" name="J Fungi (Basel)">
        <title>Virulence traits and population genomics of the black yeast Aureobasidium melanogenum.</title>
        <authorList>
            <person name="Cernosa A."/>
            <person name="Sun X."/>
            <person name="Gostincar C."/>
            <person name="Fang C."/>
            <person name="Gunde-Cimerman N."/>
            <person name="Song Z."/>
        </authorList>
    </citation>
    <scope>NUCLEOTIDE SEQUENCE</scope>
    <source>
        <strain evidence="2">EXF-9298</strain>
    </source>
</reference>
<comment type="caution">
    <text evidence="2">The sequence shown here is derived from an EMBL/GenBank/DDBJ whole genome shotgun (WGS) entry which is preliminary data.</text>
</comment>
<dbReference type="EMBL" id="JAHFXS010000082">
    <property type="protein sequence ID" value="KAG9989445.1"/>
    <property type="molecule type" value="Genomic_DNA"/>
</dbReference>
<reference evidence="2" key="2">
    <citation type="submission" date="2021-08" db="EMBL/GenBank/DDBJ databases">
        <authorList>
            <person name="Gostincar C."/>
            <person name="Sun X."/>
            <person name="Song Z."/>
            <person name="Gunde-Cimerman N."/>
        </authorList>
    </citation>
    <scope>NUCLEOTIDE SEQUENCE</scope>
    <source>
        <strain evidence="2">EXF-9298</strain>
    </source>
</reference>
<evidence type="ECO:0000313" key="3">
    <source>
        <dbReference type="Proteomes" id="UP000729357"/>
    </source>
</evidence>
<accession>A0A9P8G232</accession>
<dbReference type="AlphaFoldDB" id="A0A9P8G232"/>
<sequence>MKDHLIALFLIFLFEIRTISAAGTSLHENIACPKVTFLAQNTSTHLDDIHHLECQLNISREHKRFRNLREEAHSISDSFNKVLHTLNEKTLDSCTQVHKDLTEPESRSYRAQLSDWAPIIFNSPIERFVSCGQIFLDGLEPLKHKALKLAHMNEHDISGCLLTLKAYCEGKLAPCMDDDASTSSVRSSLELRACSKIEALEDVTQAAKEWTAVVRDIGEIRKLFSSTWGLVKEAQEEEQKATEEWVANVVAKWISMLEDLLVRAEKRSGGITVAGTPTIRQPTLPLPLFYVPMRLVR</sequence>
<proteinExistence type="predicted"/>
<feature type="non-terminal residue" evidence="2">
    <location>
        <position position="297"/>
    </location>
</feature>
<evidence type="ECO:0000256" key="1">
    <source>
        <dbReference type="SAM" id="SignalP"/>
    </source>
</evidence>
<organism evidence="2 3">
    <name type="scientific">Aureobasidium melanogenum</name>
    <name type="common">Aureobasidium pullulans var. melanogenum</name>
    <dbReference type="NCBI Taxonomy" id="46634"/>
    <lineage>
        <taxon>Eukaryota</taxon>
        <taxon>Fungi</taxon>
        <taxon>Dikarya</taxon>
        <taxon>Ascomycota</taxon>
        <taxon>Pezizomycotina</taxon>
        <taxon>Dothideomycetes</taxon>
        <taxon>Dothideomycetidae</taxon>
        <taxon>Dothideales</taxon>
        <taxon>Saccotheciaceae</taxon>
        <taxon>Aureobasidium</taxon>
    </lineage>
</organism>
<feature type="chain" id="PRO_5040401590" evidence="1">
    <location>
        <begin position="22"/>
        <end position="297"/>
    </location>
</feature>
<name>A0A9P8G232_AURME</name>
<keyword evidence="1" id="KW-0732">Signal</keyword>
<gene>
    <name evidence="2" type="ORF">KCU98_g1894</name>
</gene>
<keyword evidence="3" id="KW-1185">Reference proteome</keyword>
<evidence type="ECO:0000313" key="2">
    <source>
        <dbReference type="EMBL" id="KAG9989445.1"/>
    </source>
</evidence>